<proteinExistence type="inferred from homology"/>
<comment type="caution">
    <text evidence="11">The sequence shown here is derived from an EMBL/GenBank/DDBJ whole genome shotgun (WGS) entry which is preliminary data.</text>
</comment>
<dbReference type="InterPro" id="IPR018044">
    <property type="entry name" value="Peptidase_S11"/>
</dbReference>
<dbReference type="PANTHER" id="PTHR21581">
    <property type="entry name" value="D-ALANYL-D-ALANINE CARBOXYPEPTIDASE"/>
    <property type="match status" value="1"/>
</dbReference>
<dbReference type="AlphaFoldDB" id="A0A2V1JSF9"/>
<evidence type="ECO:0000256" key="6">
    <source>
        <dbReference type="ARBA" id="ARBA00023316"/>
    </source>
</evidence>
<organism evidence="11 12">
    <name type="scientific">Eubacterium ramulus</name>
    <dbReference type="NCBI Taxonomy" id="39490"/>
    <lineage>
        <taxon>Bacteria</taxon>
        <taxon>Bacillati</taxon>
        <taxon>Bacillota</taxon>
        <taxon>Clostridia</taxon>
        <taxon>Eubacteriales</taxon>
        <taxon>Eubacteriaceae</taxon>
        <taxon>Eubacterium</taxon>
    </lineage>
</organism>
<evidence type="ECO:0000256" key="4">
    <source>
        <dbReference type="ARBA" id="ARBA00022960"/>
    </source>
</evidence>
<dbReference type="GO" id="GO:0008360">
    <property type="term" value="P:regulation of cell shape"/>
    <property type="evidence" value="ECO:0007669"/>
    <property type="project" value="UniProtKB-KW"/>
</dbReference>
<evidence type="ECO:0000313" key="12">
    <source>
        <dbReference type="Proteomes" id="UP000245288"/>
    </source>
</evidence>
<keyword evidence="4" id="KW-0133">Cell shape</keyword>
<feature type="binding site" evidence="8">
    <location>
        <position position="198"/>
    </location>
    <ligand>
        <name>substrate</name>
    </ligand>
</feature>
<dbReference type="PRINTS" id="PR00725">
    <property type="entry name" value="DADACBPTASE1"/>
</dbReference>
<protein>
    <recommendedName>
        <fullName evidence="10">Peptidase S11 D-alanyl-D-alanine carboxypeptidase A N-terminal domain-containing protein</fullName>
    </recommendedName>
</protein>
<evidence type="ECO:0000259" key="10">
    <source>
        <dbReference type="Pfam" id="PF00768"/>
    </source>
</evidence>
<feature type="active site" description="Acyl-ester intermediate" evidence="7">
    <location>
        <position position="32"/>
    </location>
</feature>
<evidence type="ECO:0000313" key="11">
    <source>
        <dbReference type="EMBL" id="PWE86694.1"/>
    </source>
</evidence>
<gene>
    <name evidence="11" type="ORF">LG34_08340</name>
</gene>
<dbReference type="InterPro" id="IPR012338">
    <property type="entry name" value="Beta-lactam/transpept-like"/>
</dbReference>
<evidence type="ECO:0000256" key="2">
    <source>
        <dbReference type="ARBA" id="ARBA00022729"/>
    </source>
</evidence>
<dbReference type="Gene3D" id="3.40.710.10">
    <property type="entry name" value="DD-peptidase/beta-lactamase superfamily"/>
    <property type="match status" value="1"/>
</dbReference>
<dbReference type="GO" id="GO:0006508">
    <property type="term" value="P:proteolysis"/>
    <property type="evidence" value="ECO:0007669"/>
    <property type="project" value="InterPro"/>
</dbReference>
<dbReference type="GO" id="GO:0009002">
    <property type="term" value="F:serine-type D-Ala-D-Ala carboxypeptidase activity"/>
    <property type="evidence" value="ECO:0007669"/>
    <property type="project" value="InterPro"/>
</dbReference>
<dbReference type="Proteomes" id="UP000245288">
    <property type="component" value="Unassembled WGS sequence"/>
</dbReference>
<accession>A0A2V1JSF9</accession>
<feature type="domain" description="Peptidase S11 D-alanyl-D-alanine carboxypeptidase A N-terminal" evidence="10">
    <location>
        <begin position="3"/>
        <end position="217"/>
    </location>
</feature>
<dbReference type="GO" id="GO:0009252">
    <property type="term" value="P:peptidoglycan biosynthetic process"/>
    <property type="evidence" value="ECO:0007669"/>
    <property type="project" value="UniProtKB-KW"/>
</dbReference>
<evidence type="ECO:0000256" key="1">
    <source>
        <dbReference type="ARBA" id="ARBA00007164"/>
    </source>
</evidence>
<keyword evidence="5" id="KW-0573">Peptidoglycan synthesis</keyword>
<name>A0A2V1JSF9_EUBRA</name>
<dbReference type="SUPFAM" id="SSF56601">
    <property type="entry name" value="beta-lactamase/transpeptidase-like"/>
    <property type="match status" value="1"/>
</dbReference>
<dbReference type="Pfam" id="PF00768">
    <property type="entry name" value="Peptidase_S11"/>
    <property type="match status" value="1"/>
</dbReference>
<evidence type="ECO:0000256" key="3">
    <source>
        <dbReference type="ARBA" id="ARBA00022801"/>
    </source>
</evidence>
<dbReference type="GO" id="GO:0071555">
    <property type="term" value="P:cell wall organization"/>
    <property type="evidence" value="ECO:0007669"/>
    <property type="project" value="UniProtKB-KW"/>
</dbReference>
<evidence type="ECO:0000256" key="8">
    <source>
        <dbReference type="PIRSR" id="PIRSR618044-2"/>
    </source>
</evidence>
<comment type="similarity">
    <text evidence="1 9">Belongs to the peptidase S11 family.</text>
</comment>
<keyword evidence="2" id="KW-0732">Signal</keyword>
<keyword evidence="6" id="KW-0961">Cell wall biogenesis/degradation</keyword>
<evidence type="ECO:0000256" key="5">
    <source>
        <dbReference type="ARBA" id="ARBA00022984"/>
    </source>
</evidence>
<sequence>MNLYAKSAVLTDADTGRILYGKDAGTPMANASTTKIMTCLLAIESGKIQDTVTFSEHACSMPKVRLGCPTGTQFVLEDLLYSLMLESHNDTAAAIAEHVAGSVEAFADLMNERAAEFGCQNTHFVTPNGLDRSDKKGEHQTTAYDLSLIMAACIQNDKFLEITETASKTISSIDGTFQAALNNHNALLSMLDGVISGKTGFTAKAGYCYVGAYRQNDRTYTFALLACGWPNHKNYKWEDSKALISYGNDHYENRTILKEEEHQTIDLNRTMVKTFGKNHYYFTNTLSVTKEACAFQILVSENDEITMNPQGQKELSFPVTEGDVVATEEILWNGLPVQTRRILADETLFASDYPWCLWEILLKWKF</sequence>
<reference evidence="11 12" key="1">
    <citation type="submission" date="2014-09" db="EMBL/GenBank/DDBJ databases">
        <title>Butyrate-producing bacteria isolated from human gut.</title>
        <authorList>
            <person name="Zhang Q."/>
            <person name="Zhao L."/>
        </authorList>
    </citation>
    <scope>NUCLEOTIDE SEQUENCE [LARGE SCALE GENOMIC DNA]</scope>
    <source>
        <strain evidence="11 12">21</strain>
    </source>
</reference>
<evidence type="ECO:0000256" key="9">
    <source>
        <dbReference type="RuleBase" id="RU004016"/>
    </source>
</evidence>
<keyword evidence="3" id="KW-0378">Hydrolase</keyword>
<dbReference type="PANTHER" id="PTHR21581:SF33">
    <property type="entry name" value="D-ALANYL-D-ALANINE CARBOXYPEPTIDASE DACB"/>
    <property type="match status" value="1"/>
</dbReference>
<evidence type="ECO:0000256" key="7">
    <source>
        <dbReference type="PIRSR" id="PIRSR618044-1"/>
    </source>
</evidence>
<feature type="active site" evidence="7">
    <location>
        <position position="87"/>
    </location>
</feature>
<dbReference type="InterPro" id="IPR001967">
    <property type="entry name" value="Peptidase_S11_N"/>
</dbReference>
<keyword evidence="12" id="KW-1185">Reference proteome</keyword>
<dbReference type="EMBL" id="JRFU01000089">
    <property type="protein sequence ID" value="PWE86694.1"/>
    <property type="molecule type" value="Genomic_DNA"/>
</dbReference>
<feature type="active site" description="Proton acceptor" evidence="7">
    <location>
        <position position="35"/>
    </location>
</feature>